<evidence type="ECO:0000313" key="2">
    <source>
        <dbReference type="Proteomes" id="UP001189757"/>
    </source>
</evidence>
<accession>A0ABN9JSL3</accession>
<comment type="caution">
    <text evidence="1">The sequence shown here is derived from an EMBL/GenBank/DDBJ whole genome shotgun (WGS) entry which is preliminary data.</text>
</comment>
<evidence type="ECO:0000313" key="1">
    <source>
        <dbReference type="EMBL" id="CAJ0822892.1"/>
    </source>
</evidence>
<protein>
    <submittedName>
        <fullName evidence="1">Uncharacterized protein</fullName>
    </submittedName>
</protein>
<organism evidence="1 2">
    <name type="scientific">Ralstonia flaminis</name>
    <dbReference type="NCBI Taxonomy" id="3058597"/>
    <lineage>
        <taxon>Bacteria</taxon>
        <taxon>Pseudomonadati</taxon>
        <taxon>Pseudomonadota</taxon>
        <taxon>Betaproteobacteria</taxon>
        <taxon>Burkholderiales</taxon>
        <taxon>Burkholderiaceae</taxon>
        <taxon>Ralstonia</taxon>
    </lineage>
</organism>
<sequence>MRPATSGSADGSLRAVTLTCTVAGMDVAYALDSVYVSTTGPLYVLDGVKFST</sequence>
<gene>
    <name evidence="1" type="ORF">LMG18101_05252</name>
</gene>
<keyword evidence="2" id="KW-1185">Reference proteome</keyword>
<reference evidence="1 2" key="1">
    <citation type="submission" date="2023-07" db="EMBL/GenBank/DDBJ databases">
        <authorList>
            <person name="Peeters C."/>
        </authorList>
    </citation>
    <scope>NUCLEOTIDE SEQUENCE [LARGE SCALE GENOMIC DNA]</scope>
    <source>
        <strain evidence="1 2">LMG 18101</strain>
    </source>
</reference>
<dbReference type="Proteomes" id="UP001189757">
    <property type="component" value="Unassembled WGS sequence"/>
</dbReference>
<proteinExistence type="predicted"/>
<name>A0ABN9JSL3_9RALS</name>
<dbReference type="EMBL" id="CATZLL010000033">
    <property type="protein sequence ID" value="CAJ0822892.1"/>
    <property type="molecule type" value="Genomic_DNA"/>
</dbReference>